<dbReference type="PRINTS" id="PR00812">
    <property type="entry name" value="BCTERIALGSPF"/>
</dbReference>
<feature type="domain" description="Type II secretion system protein GspF" evidence="9">
    <location>
        <begin position="280"/>
        <end position="400"/>
    </location>
</feature>
<keyword evidence="5 8" id="KW-0812">Transmembrane</keyword>
<dbReference type="STRING" id="207949.RED65_04860"/>
<evidence type="ECO:0000256" key="3">
    <source>
        <dbReference type="ARBA" id="ARBA00022475"/>
    </source>
</evidence>
<comment type="caution">
    <text evidence="10">The sequence shown here is derived from an EMBL/GenBank/DDBJ whole genome shotgun (WGS) entry which is preliminary data.</text>
</comment>
<keyword evidence="4" id="KW-0997">Cell inner membrane</keyword>
<dbReference type="GO" id="GO:0015628">
    <property type="term" value="P:protein secretion by the type II secretion system"/>
    <property type="evidence" value="ECO:0007669"/>
    <property type="project" value="TreeGrafter"/>
</dbReference>
<evidence type="ECO:0000256" key="6">
    <source>
        <dbReference type="ARBA" id="ARBA00022989"/>
    </source>
</evidence>
<evidence type="ECO:0000256" key="8">
    <source>
        <dbReference type="SAM" id="Phobius"/>
    </source>
</evidence>
<dbReference type="Proteomes" id="UP000004263">
    <property type="component" value="Unassembled WGS sequence"/>
</dbReference>
<dbReference type="InterPro" id="IPR018076">
    <property type="entry name" value="T2SS_GspF_dom"/>
</dbReference>
<keyword evidence="7 8" id="KW-0472">Membrane</keyword>
<evidence type="ECO:0000256" key="5">
    <source>
        <dbReference type="ARBA" id="ARBA00022692"/>
    </source>
</evidence>
<dbReference type="InterPro" id="IPR042094">
    <property type="entry name" value="T2SS_GspF_sf"/>
</dbReference>
<dbReference type="PANTHER" id="PTHR30012:SF7">
    <property type="entry name" value="PROTEIN TRANSPORT PROTEIN HOFC HOMOLOG"/>
    <property type="match status" value="1"/>
</dbReference>
<evidence type="ECO:0000256" key="7">
    <source>
        <dbReference type="ARBA" id="ARBA00023136"/>
    </source>
</evidence>
<protein>
    <submittedName>
        <fullName evidence="10">Type II secretory pathway, component PulF</fullName>
    </submittedName>
</protein>
<feature type="transmembrane region" description="Helical" evidence="8">
    <location>
        <begin position="176"/>
        <end position="196"/>
    </location>
</feature>
<dbReference type="Gene3D" id="1.20.81.30">
    <property type="entry name" value="Type II secretion system (T2SS), domain F"/>
    <property type="match status" value="2"/>
</dbReference>
<evidence type="ECO:0000256" key="1">
    <source>
        <dbReference type="ARBA" id="ARBA00004429"/>
    </source>
</evidence>
<dbReference type="OrthoDB" id="9805682at2"/>
<evidence type="ECO:0000259" key="9">
    <source>
        <dbReference type="Pfam" id="PF00482"/>
    </source>
</evidence>
<dbReference type="HOGENOM" id="CLU_035032_2_1_6"/>
<gene>
    <name evidence="10" type="ORF">RED65_04860</name>
</gene>
<evidence type="ECO:0000256" key="2">
    <source>
        <dbReference type="ARBA" id="ARBA00005745"/>
    </source>
</evidence>
<accession>Q1MZP8</accession>
<evidence type="ECO:0000313" key="11">
    <source>
        <dbReference type="Proteomes" id="UP000004263"/>
    </source>
</evidence>
<evidence type="ECO:0000313" key="10">
    <source>
        <dbReference type="EMBL" id="EAT11509.1"/>
    </source>
</evidence>
<feature type="transmembrane region" description="Helical" evidence="8">
    <location>
        <begin position="381"/>
        <end position="401"/>
    </location>
</feature>
<name>Q1MZP8_9GAMM</name>
<comment type="subcellular location">
    <subcellularLocation>
        <location evidence="1">Cell inner membrane</location>
        <topology evidence="1">Multi-pass membrane protein</topology>
    </subcellularLocation>
</comment>
<feature type="domain" description="Type II secretion system protein GspF" evidence="9">
    <location>
        <begin position="74"/>
        <end position="197"/>
    </location>
</feature>
<dbReference type="PANTHER" id="PTHR30012">
    <property type="entry name" value="GENERAL SECRETION PATHWAY PROTEIN"/>
    <property type="match status" value="1"/>
</dbReference>
<feature type="transmembrane region" description="Helical" evidence="8">
    <location>
        <begin position="226"/>
        <end position="246"/>
    </location>
</feature>
<dbReference type="AlphaFoldDB" id="Q1MZP8"/>
<dbReference type="RefSeq" id="WP_007016582.1">
    <property type="nucleotide sequence ID" value="NZ_AAQH01000017.1"/>
</dbReference>
<dbReference type="InterPro" id="IPR003004">
    <property type="entry name" value="GspF/PilC"/>
</dbReference>
<dbReference type="Pfam" id="PF00482">
    <property type="entry name" value="T2SSF"/>
    <property type="match status" value="2"/>
</dbReference>
<dbReference type="EMBL" id="AAQH01000017">
    <property type="protein sequence ID" value="EAT11509.1"/>
    <property type="molecule type" value="Genomic_DNA"/>
</dbReference>
<comment type="similarity">
    <text evidence="2">Belongs to the GSP F family.</text>
</comment>
<organism evidence="10 11">
    <name type="scientific">Bermanella marisrubri</name>
    <dbReference type="NCBI Taxonomy" id="207949"/>
    <lineage>
        <taxon>Bacteria</taxon>
        <taxon>Pseudomonadati</taxon>
        <taxon>Pseudomonadota</taxon>
        <taxon>Gammaproteobacteria</taxon>
        <taxon>Oceanospirillales</taxon>
        <taxon>Oceanospirillaceae</taxon>
        <taxon>Bermanella</taxon>
    </lineage>
</organism>
<keyword evidence="6 8" id="KW-1133">Transmembrane helix</keyword>
<keyword evidence="3" id="KW-1003">Cell membrane</keyword>
<proteinExistence type="inferred from homology"/>
<sequence>MAKTKTVTFQWEGLNKRGQKVDGEMLGDNPALVKAQLRKQGINPKKVRRKQEGLFGIGGGQGKGKVKPADVTLFMRQLATMAKSGVPLMQGLEIVADGLENPAMQKVVLSVKDEVSAGNDFASCLKKHPQHFDSLTCALIESGEQSGALEQMLDRVALYKEKSEALKQKVSKALKYPIVTLIIAAIVTVILLVKVVPTFESMFSSLGGDLPAPTQMVVNISEWMQANYLILLGAIITFVFGTKEAIKRSPKLQEQKDRLILKMPVIGEILKKSAVARFGRVLSTTFAAGVPLVDALESVAEASGNVVYRDAILRIRDDVSTGTQMNASIRATGVFPNMVAQMVAIGEESGALDAMLEKVASYYEEEVDNLVDGLTAMIEPIVMAFLGVVVGGLLIAMYLPIFSMGNAM</sequence>
<keyword evidence="11" id="KW-1185">Reference proteome</keyword>
<evidence type="ECO:0000256" key="4">
    <source>
        <dbReference type="ARBA" id="ARBA00022519"/>
    </source>
</evidence>
<dbReference type="GO" id="GO:0005886">
    <property type="term" value="C:plasma membrane"/>
    <property type="evidence" value="ECO:0007669"/>
    <property type="project" value="UniProtKB-SubCell"/>
</dbReference>
<reference evidence="10 11" key="1">
    <citation type="submission" date="2006-03" db="EMBL/GenBank/DDBJ databases">
        <authorList>
            <person name="Pinhassi J."/>
            <person name="Pedros-Alio C."/>
            <person name="Ferriera S."/>
            <person name="Johnson J."/>
            <person name="Kravitz S."/>
            <person name="Halpern A."/>
            <person name="Remington K."/>
            <person name="Beeson K."/>
            <person name="Tran B."/>
            <person name="Rogers Y.-H."/>
            <person name="Friedman R."/>
            <person name="Venter J.C."/>
        </authorList>
    </citation>
    <scope>NUCLEOTIDE SEQUENCE [LARGE SCALE GENOMIC DNA]</scope>
    <source>
        <strain evidence="10 11">RED65</strain>
    </source>
</reference>
<dbReference type="FunFam" id="1.20.81.30:FF:000001">
    <property type="entry name" value="Type II secretion system protein F"/>
    <property type="match status" value="2"/>
</dbReference>